<proteinExistence type="predicted"/>
<evidence type="ECO:0000313" key="2">
    <source>
        <dbReference type="EMBL" id="CAB3997021.1"/>
    </source>
</evidence>
<dbReference type="PANTHER" id="PTHR14795">
    <property type="entry name" value="HELICASE RELATED"/>
    <property type="match status" value="1"/>
</dbReference>
<dbReference type="PANTHER" id="PTHR14795:SF0">
    <property type="entry name" value="TRANSMEMBRANE PROTEIN 62"/>
    <property type="match status" value="1"/>
</dbReference>
<dbReference type="Pfam" id="PF24394">
    <property type="entry name" value="TMEM62_C"/>
    <property type="match status" value="1"/>
</dbReference>
<evidence type="ECO:0000313" key="3">
    <source>
        <dbReference type="Proteomes" id="UP001152795"/>
    </source>
</evidence>
<feature type="non-terminal residue" evidence="2">
    <location>
        <position position="205"/>
    </location>
</feature>
<dbReference type="OrthoDB" id="27234at2759"/>
<evidence type="ECO:0000259" key="1">
    <source>
        <dbReference type="Pfam" id="PF24394"/>
    </source>
</evidence>
<keyword evidence="3" id="KW-1185">Reference proteome</keyword>
<reference evidence="2" key="1">
    <citation type="submission" date="2020-04" db="EMBL/GenBank/DDBJ databases">
        <authorList>
            <person name="Alioto T."/>
            <person name="Alioto T."/>
            <person name="Gomez Garrido J."/>
        </authorList>
    </citation>
    <scope>NUCLEOTIDE SEQUENCE</scope>
    <source>
        <strain evidence="2">A484AB</strain>
    </source>
</reference>
<accession>A0A7D9I3I9</accession>
<gene>
    <name evidence="2" type="ORF">PACLA_8A035624</name>
</gene>
<dbReference type="InterPro" id="IPR056230">
    <property type="entry name" value="TMEM62_C"/>
</dbReference>
<name>A0A7D9I3I9_PARCT</name>
<protein>
    <recommendedName>
        <fullName evidence="1">TMEM62 C-terminal domain-containing protein</fullName>
    </recommendedName>
</protein>
<dbReference type="AlphaFoldDB" id="A0A7D9I3I9"/>
<dbReference type="EMBL" id="CACRXK020003002">
    <property type="protein sequence ID" value="CAB3997021.1"/>
    <property type="molecule type" value="Genomic_DNA"/>
</dbReference>
<sequence>GRVLYFVSFLFIVCGPAFVKYFLLDKTTVLRALIIPNGLKELAKTNDVFYPLFLHGLYTAIGPWLVAELTTGHIGVVFLHGLYLKGKWIPEPTVYAYGLFQNLLFQLPSTVYLASYLGQKKSETTSYSNGVSKSNHALKDEHKWGICWRICMNFMLLITFILQLYGSLSFWQAYGFMAFVFSPVKTWSLFLLIFLVRKVRKIVAS</sequence>
<organism evidence="2 3">
    <name type="scientific">Paramuricea clavata</name>
    <name type="common">Red gorgonian</name>
    <name type="synonym">Violescent sea-whip</name>
    <dbReference type="NCBI Taxonomy" id="317549"/>
    <lineage>
        <taxon>Eukaryota</taxon>
        <taxon>Metazoa</taxon>
        <taxon>Cnidaria</taxon>
        <taxon>Anthozoa</taxon>
        <taxon>Octocorallia</taxon>
        <taxon>Malacalcyonacea</taxon>
        <taxon>Plexauridae</taxon>
        <taxon>Paramuricea</taxon>
    </lineage>
</organism>
<comment type="caution">
    <text evidence="2">The sequence shown here is derived from an EMBL/GenBank/DDBJ whole genome shotgun (WGS) entry which is preliminary data.</text>
</comment>
<dbReference type="Proteomes" id="UP001152795">
    <property type="component" value="Unassembled WGS sequence"/>
</dbReference>
<feature type="domain" description="TMEM62 C-terminal" evidence="1">
    <location>
        <begin position="19"/>
        <end position="182"/>
    </location>
</feature>